<evidence type="ECO:0000313" key="2">
    <source>
        <dbReference type="Proteomes" id="UP000315289"/>
    </source>
</evidence>
<protein>
    <submittedName>
        <fullName evidence="1">Uncharacterized protein</fullName>
    </submittedName>
</protein>
<reference evidence="1 2" key="1">
    <citation type="journal article" date="2019" name="Front. Microbiol.">
        <title>Ammonia Oxidation by the Arctic Terrestrial Thaumarchaeote Candidatus Nitrosocosmicus arcticus Is Stimulated by Increasing Temperatures.</title>
        <authorList>
            <person name="Alves R.J.E."/>
            <person name="Kerou M."/>
            <person name="Zappe A."/>
            <person name="Bittner R."/>
            <person name="Abby S.S."/>
            <person name="Schmidt H.A."/>
            <person name="Pfeifer K."/>
            <person name="Schleper C."/>
        </authorList>
    </citation>
    <scope>NUCLEOTIDE SEQUENCE [LARGE SCALE GENOMIC DNA]</scope>
    <source>
        <strain evidence="1 2">Kfb</strain>
    </source>
</reference>
<dbReference type="AlphaFoldDB" id="A0A557SSW1"/>
<dbReference type="RefSeq" id="WP_144733066.1">
    <property type="nucleotide sequence ID" value="NZ_ML675588.1"/>
</dbReference>
<proteinExistence type="predicted"/>
<organism evidence="1 2">
    <name type="scientific">Candidatus Nitrosocosmicus arcticus</name>
    <dbReference type="NCBI Taxonomy" id="2035267"/>
    <lineage>
        <taxon>Archaea</taxon>
        <taxon>Nitrososphaerota</taxon>
        <taxon>Nitrososphaeria</taxon>
        <taxon>Nitrososphaerales</taxon>
        <taxon>Nitrososphaeraceae</taxon>
        <taxon>Candidatus Nitrosocosmicus</taxon>
    </lineage>
</organism>
<dbReference type="Proteomes" id="UP000315289">
    <property type="component" value="Unassembled WGS sequence"/>
</dbReference>
<name>A0A557SSW1_9ARCH</name>
<dbReference type="EMBL" id="VOAH01000013">
    <property type="protein sequence ID" value="TVP39706.1"/>
    <property type="molecule type" value="Genomic_DNA"/>
</dbReference>
<evidence type="ECO:0000313" key="1">
    <source>
        <dbReference type="EMBL" id="TVP39706.1"/>
    </source>
</evidence>
<gene>
    <name evidence="1" type="ORF">NARC_130045</name>
</gene>
<comment type="caution">
    <text evidence="1">The sequence shown here is derived from an EMBL/GenBank/DDBJ whole genome shotgun (WGS) entry which is preliminary data.</text>
</comment>
<sequence length="61" mass="7118">MKIIVIPNLLFQYIRLEELEDSQEEKESYGKHKIDCIKCGFKMGEYIVGNLKCFKCGSELD</sequence>
<accession>A0A557SSW1</accession>
<keyword evidence="2" id="KW-1185">Reference proteome</keyword>